<sequence>MLSCLVVAVDKEVAHRLILRWPCPCIADGEDSVCGMSPVSSNLYFGSMFSSLSAPNFLLIQSYNVFLLFHGCTIFAVLCLSVWHPLSASDKRCTSCEEIWKGQFGIFMELLNLNAYFGLFLVQRFCINI</sequence>
<reference evidence="3" key="1">
    <citation type="journal article" date="2013" name="Nature">
        <title>Draft genome of the wheat A-genome progenitor Triticum urartu.</title>
        <authorList>
            <person name="Ling H.Q."/>
            <person name="Zhao S."/>
            <person name="Liu D."/>
            <person name="Wang J."/>
            <person name="Sun H."/>
            <person name="Zhang C."/>
            <person name="Fan H."/>
            <person name="Li D."/>
            <person name="Dong L."/>
            <person name="Tao Y."/>
            <person name="Gao C."/>
            <person name="Wu H."/>
            <person name="Li Y."/>
            <person name="Cui Y."/>
            <person name="Guo X."/>
            <person name="Zheng S."/>
            <person name="Wang B."/>
            <person name="Yu K."/>
            <person name="Liang Q."/>
            <person name="Yang W."/>
            <person name="Lou X."/>
            <person name="Chen J."/>
            <person name="Feng M."/>
            <person name="Jian J."/>
            <person name="Zhang X."/>
            <person name="Luo G."/>
            <person name="Jiang Y."/>
            <person name="Liu J."/>
            <person name="Wang Z."/>
            <person name="Sha Y."/>
            <person name="Zhang B."/>
            <person name="Wu H."/>
            <person name="Tang D."/>
            <person name="Shen Q."/>
            <person name="Xue P."/>
            <person name="Zou S."/>
            <person name="Wang X."/>
            <person name="Liu X."/>
            <person name="Wang F."/>
            <person name="Yang Y."/>
            <person name="An X."/>
            <person name="Dong Z."/>
            <person name="Zhang K."/>
            <person name="Zhang X."/>
            <person name="Luo M.C."/>
            <person name="Dvorak J."/>
            <person name="Tong Y."/>
            <person name="Wang J."/>
            <person name="Yang H."/>
            <person name="Li Z."/>
            <person name="Wang D."/>
            <person name="Zhang A."/>
            <person name="Wang J."/>
        </authorList>
    </citation>
    <scope>NUCLEOTIDE SEQUENCE</scope>
    <source>
        <strain evidence="3">cv. G1812</strain>
    </source>
</reference>
<evidence type="ECO:0000313" key="2">
    <source>
        <dbReference type="EnsemblPlants" id="TuG1812G0200005891.01.T05.cds338081"/>
    </source>
</evidence>
<dbReference type="Proteomes" id="UP000015106">
    <property type="component" value="Chromosome 2"/>
</dbReference>
<reference evidence="2" key="2">
    <citation type="submission" date="2018-03" db="EMBL/GenBank/DDBJ databases">
        <title>The Triticum urartu genome reveals the dynamic nature of wheat genome evolution.</title>
        <authorList>
            <person name="Ling H."/>
            <person name="Ma B."/>
            <person name="Shi X."/>
            <person name="Liu H."/>
            <person name="Dong L."/>
            <person name="Sun H."/>
            <person name="Cao Y."/>
            <person name="Gao Q."/>
            <person name="Zheng S."/>
            <person name="Li Y."/>
            <person name="Yu Y."/>
            <person name="Du H."/>
            <person name="Qi M."/>
            <person name="Li Y."/>
            <person name="Yu H."/>
            <person name="Cui Y."/>
            <person name="Wang N."/>
            <person name="Chen C."/>
            <person name="Wu H."/>
            <person name="Zhao Y."/>
            <person name="Zhang J."/>
            <person name="Li Y."/>
            <person name="Zhou W."/>
            <person name="Zhang B."/>
            <person name="Hu W."/>
            <person name="Eijk M."/>
            <person name="Tang J."/>
            <person name="Witsenboer H."/>
            <person name="Zhao S."/>
            <person name="Li Z."/>
            <person name="Zhang A."/>
            <person name="Wang D."/>
            <person name="Liang C."/>
        </authorList>
    </citation>
    <scope>NUCLEOTIDE SEQUENCE [LARGE SCALE GENOMIC DNA]</scope>
    <source>
        <strain evidence="2">cv. G1812</strain>
    </source>
</reference>
<feature type="transmembrane region" description="Helical" evidence="1">
    <location>
        <begin position="65"/>
        <end position="84"/>
    </location>
</feature>
<evidence type="ECO:0000313" key="3">
    <source>
        <dbReference type="Proteomes" id="UP000015106"/>
    </source>
</evidence>
<evidence type="ECO:0000256" key="1">
    <source>
        <dbReference type="SAM" id="Phobius"/>
    </source>
</evidence>
<keyword evidence="1" id="KW-1133">Transmembrane helix</keyword>
<dbReference type="EnsemblPlants" id="TuG1812U0000329800.01.T03">
    <property type="protein sequence ID" value="TuG1812U0000329800.01.T03.s_cds7085"/>
    <property type="gene ID" value="TuG1812U0000329800.01"/>
</dbReference>
<accession>A0A8R7TNY9</accession>
<dbReference type="Gramene" id="TuG1812G0200005891.01.T05">
    <property type="protein sequence ID" value="TuG1812G0200005891.01.T05.cds338081"/>
    <property type="gene ID" value="TuG1812G0200005891.01"/>
</dbReference>
<dbReference type="EnsemblPlants" id="TuG1812G0200005891.01.T05">
    <property type="protein sequence ID" value="TuG1812G0200005891.01.T05.cds338081"/>
    <property type="gene ID" value="TuG1812G0200005891.01"/>
</dbReference>
<keyword evidence="1" id="KW-0472">Membrane</keyword>
<reference evidence="2" key="3">
    <citation type="submission" date="2022-06" db="UniProtKB">
        <authorList>
            <consortium name="EnsemblPlants"/>
        </authorList>
    </citation>
    <scope>IDENTIFICATION</scope>
</reference>
<protein>
    <submittedName>
        <fullName evidence="2">Uncharacterized protein</fullName>
    </submittedName>
</protein>
<keyword evidence="3" id="KW-1185">Reference proteome</keyword>
<proteinExistence type="predicted"/>
<name>A0A8R7TNY9_TRIUA</name>
<dbReference type="AlphaFoldDB" id="A0A8R7TNY9"/>
<keyword evidence="1" id="KW-0812">Transmembrane</keyword>
<organism evidence="2 3">
    <name type="scientific">Triticum urartu</name>
    <name type="common">Red wild einkorn</name>
    <name type="synonym">Crithodium urartu</name>
    <dbReference type="NCBI Taxonomy" id="4572"/>
    <lineage>
        <taxon>Eukaryota</taxon>
        <taxon>Viridiplantae</taxon>
        <taxon>Streptophyta</taxon>
        <taxon>Embryophyta</taxon>
        <taxon>Tracheophyta</taxon>
        <taxon>Spermatophyta</taxon>
        <taxon>Magnoliopsida</taxon>
        <taxon>Liliopsida</taxon>
        <taxon>Poales</taxon>
        <taxon>Poaceae</taxon>
        <taxon>BOP clade</taxon>
        <taxon>Pooideae</taxon>
        <taxon>Triticodae</taxon>
        <taxon>Triticeae</taxon>
        <taxon>Triticinae</taxon>
        <taxon>Triticum</taxon>
    </lineage>
</organism>
<dbReference type="Gramene" id="TuG1812U0000329800.01.T03">
    <property type="protein sequence ID" value="TuG1812U0000329800.01.T03.s_cds7085"/>
    <property type="gene ID" value="TuG1812U0000329800.01"/>
</dbReference>
<feature type="transmembrane region" description="Helical" evidence="1">
    <location>
        <begin position="104"/>
        <end position="122"/>
    </location>
</feature>